<accession>A0AAC8YZV2</accession>
<feature type="signal peptide" evidence="7">
    <location>
        <begin position="1"/>
        <end position="16"/>
    </location>
</feature>
<keyword evidence="10" id="KW-1185">Reference proteome</keyword>
<dbReference type="Proteomes" id="UP000076088">
    <property type="component" value="Chromosome"/>
</dbReference>
<organism evidence="9 10">
    <name type="scientific">Sphingopyxis macrogoltabida</name>
    <name type="common">Sphingomonas macrogoltabidus</name>
    <dbReference type="NCBI Taxonomy" id="33050"/>
    <lineage>
        <taxon>Bacteria</taxon>
        <taxon>Pseudomonadati</taxon>
        <taxon>Pseudomonadota</taxon>
        <taxon>Alphaproteobacteria</taxon>
        <taxon>Sphingomonadales</taxon>
        <taxon>Sphingomonadaceae</taxon>
        <taxon>Sphingopyxis</taxon>
    </lineage>
</organism>
<dbReference type="KEGG" id="smaz:LH19_10540"/>
<evidence type="ECO:0000256" key="2">
    <source>
        <dbReference type="ARBA" id="ARBA00009009"/>
    </source>
</evidence>
<feature type="chain" id="PRO_5042008890" description="Beta-lactamase" evidence="7">
    <location>
        <begin position="17"/>
        <end position="293"/>
    </location>
</feature>
<proteinExistence type="inferred from homology"/>
<comment type="catalytic activity">
    <reaction evidence="1 6">
        <text>a beta-lactam + H2O = a substituted beta-amino acid</text>
        <dbReference type="Rhea" id="RHEA:20401"/>
        <dbReference type="ChEBI" id="CHEBI:15377"/>
        <dbReference type="ChEBI" id="CHEBI:35627"/>
        <dbReference type="ChEBI" id="CHEBI:140347"/>
        <dbReference type="EC" id="3.5.2.6"/>
    </reaction>
</comment>
<dbReference type="NCBIfam" id="NF033103">
    <property type="entry name" value="bla_class_A"/>
    <property type="match status" value="1"/>
</dbReference>
<feature type="domain" description="Beta-lactamase class A catalytic" evidence="8">
    <location>
        <begin position="60"/>
        <end position="263"/>
    </location>
</feature>
<dbReference type="SUPFAM" id="SSF56601">
    <property type="entry name" value="beta-lactamase/transpeptidase-like"/>
    <property type="match status" value="1"/>
</dbReference>
<dbReference type="GO" id="GO:0030655">
    <property type="term" value="P:beta-lactam antibiotic catabolic process"/>
    <property type="evidence" value="ECO:0007669"/>
    <property type="project" value="InterPro"/>
</dbReference>
<dbReference type="PRINTS" id="PR00118">
    <property type="entry name" value="BLACTAMASEA"/>
</dbReference>
<keyword evidence="5 6" id="KW-0046">Antibiotic resistance</keyword>
<dbReference type="PANTHER" id="PTHR35333:SF3">
    <property type="entry name" value="BETA-LACTAMASE-TYPE TRANSPEPTIDASE FOLD CONTAINING PROTEIN"/>
    <property type="match status" value="1"/>
</dbReference>
<keyword evidence="4 6" id="KW-0378">Hydrolase</keyword>
<dbReference type="PROSITE" id="PS00146">
    <property type="entry name" value="BETA_LACTAMASE_A"/>
    <property type="match status" value="1"/>
</dbReference>
<evidence type="ECO:0000256" key="7">
    <source>
        <dbReference type="SAM" id="SignalP"/>
    </source>
</evidence>
<evidence type="ECO:0000313" key="9">
    <source>
        <dbReference type="EMBL" id="AMU89231.1"/>
    </source>
</evidence>
<dbReference type="AlphaFoldDB" id="A0AAC8YZV2"/>
<protein>
    <recommendedName>
        <fullName evidence="3 6">Beta-lactamase</fullName>
        <ecNumber evidence="3 6">3.5.2.6</ecNumber>
    </recommendedName>
</protein>
<sequence length="293" mass="30851">MRMLLAAVLLATSACAAVSGEPTGDSVIQAKAIRDLEARSGGRLGIAVVDARGKLVSADRGHERFAMCSTFKLLLAGQVLERAAKGVSLRTPLAFTRADLVSWSPGTEKLVGPDGRGEQQLGMAVRDAVVLSDNSAANLILKQMGGPDVFTAALRRAGDSVTRLDRIEPELNENAPGDERDTTTPIAMATSAAGYVFGNRLGAGHRKQLRGWMIESETGLKRIRAGLPQGWTAGDKTGTCGTAYNDVAFVEAPDGRKYVIAIYLDRPAVTGDDASAVIAEATRLTVETIDITG</sequence>
<gene>
    <name evidence="9" type="ORF">ATM17_09295</name>
</gene>
<dbReference type="RefSeq" id="WP_054727623.1">
    <property type="nucleotide sequence ID" value="NZ_CP009429.1"/>
</dbReference>
<name>A0AAC8YZV2_SPHMC</name>
<evidence type="ECO:0000256" key="5">
    <source>
        <dbReference type="ARBA" id="ARBA00023251"/>
    </source>
</evidence>
<reference evidence="10" key="1">
    <citation type="submission" date="2015-11" db="EMBL/GenBank/DDBJ databases">
        <title>Complete genome sequence of a polyethylene-glycol degrader Sphingopyxis macrogoltabida 203N (NBRC 111659).</title>
        <authorList>
            <person name="Yoshiyuki O."/>
            <person name="Shouta N."/>
            <person name="Nagata Y."/>
            <person name="Numata M."/>
            <person name="Tsuchikane K."/>
            <person name="Hosoyama A."/>
            <person name="Yamazoe A."/>
            <person name="Tsuda M."/>
            <person name="Fujita N."/>
            <person name="Kawai F."/>
        </authorList>
    </citation>
    <scope>NUCLEOTIDE SEQUENCE [LARGE SCALE GENOMIC DNA]</scope>
    <source>
        <strain evidence="10">203N</strain>
    </source>
</reference>
<dbReference type="EMBL" id="CP013344">
    <property type="protein sequence ID" value="AMU89231.1"/>
    <property type="molecule type" value="Genomic_DNA"/>
</dbReference>
<dbReference type="InterPro" id="IPR012338">
    <property type="entry name" value="Beta-lactam/transpept-like"/>
</dbReference>
<comment type="similarity">
    <text evidence="2 6">Belongs to the class-A beta-lactamase family.</text>
</comment>
<dbReference type="GO" id="GO:0008800">
    <property type="term" value="F:beta-lactamase activity"/>
    <property type="evidence" value="ECO:0007669"/>
    <property type="project" value="UniProtKB-UniRule"/>
</dbReference>
<dbReference type="Pfam" id="PF13354">
    <property type="entry name" value="Beta-lactamase2"/>
    <property type="match status" value="1"/>
</dbReference>
<dbReference type="PROSITE" id="PS51257">
    <property type="entry name" value="PROKAR_LIPOPROTEIN"/>
    <property type="match status" value="1"/>
</dbReference>
<dbReference type="Gene3D" id="3.40.710.10">
    <property type="entry name" value="DD-peptidase/beta-lactamase superfamily"/>
    <property type="match status" value="1"/>
</dbReference>
<reference evidence="9 10" key="2">
    <citation type="journal article" date="2016" name="Genome Announc.">
        <title>Complete Genome Sequence of Sphingopyxis macrogoltabida Strain 203N (NBRC 111659), a Polyethylene Glycol Degrader.</title>
        <authorList>
            <person name="Ohtsubo Y."/>
            <person name="Nonoyama S."/>
            <person name="Nagata Y."/>
            <person name="Numata M."/>
            <person name="Tsuchikane K."/>
            <person name="Hosoyama A."/>
            <person name="Yamazoe A."/>
            <person name="Tsuda M."/>
            <person name="Fujita N."/>
            <person name="Kawai F."/>
        </authorList>
    </citation>
    <scope>NUCLEOTIDE SEQUENCE [LARGE SCALE GENOMIC DNA]</scope>
    <source>
        <strain evidence="9 10">203N</strain>
    </source>
</reference>
<evidence type="ECO:0000256" key="3">
    <source>
        <dbReference type="ARBA" id="ARBA00012865"/>
    </source>
</evidence>
<evidence type="ECO:0000256" key="6">
    <source>
        <dbReference type="RuleBase" id="RU361140"/>
    </source>
</evidence>
<dbReference type="PANTHER" id="PTHR35333">
    <property type="entry name" value="BETA-LACTAMASE"/>
    <property type="match status" value="1"/>
</dbReference>
<dbReference type="InterPro" id="IPR000871">
    <property type="entry name" value="Beta-lactam_class-A"/>
</dbReference>
<dbReference type="InterPro" id="IPR045155">
    <property type="entry name" value="Beta-lactam_cat"/>
</dbReference>
<evidence type="ECO:0000256" key="1">
    <source>
        <dbReference type="ARBA" id="ARBA00001526"/>
    </source>
</evidence>
<dbReference type="InterPro" id="IPR023650">
    <property type="entry name" value="Beta-lactam_class-A_AS"/>
</dbReference>
<evidence type="ECO:0000256" key="4">
    <source>
        <dbReference type="ARBA" id="ARBA00022801"/>
    </source>
</evidence>
<evidence type="ECO:0000313" key="10">
    <source>
        <dbReference type="Proteomes" id="UP000076088"/>
    </source>
</evidence>
<evidence type="ECO:0000259" key="8">
    <source>
        <dbReference type="Pfam" id="PF13354"/>
    </source>
</evidence>
<dbReference type="GO" id="GO:0046677">
    <property type="term" value="P:response to antibiotic"/>
    <property type="evidence" value="ECO:0007669"/>
    <property type="project" value="UniProtKB-UniRule"/>
</dbReference>
<keyword evidence="7" id="KW-0732">Signal</keyword>
<dbReference type="EC" id="3.5.2.6" evidence="3 6"/>